<dbReference type="NCBIfam" id="NF005558">
    <property type="entry name" value="PRK07229.1"/>
    <property type="match status" value="1"/>
</dbReference>
<evidence type="ECO:0000259" key="10">
    <source>
        <dbReference type="Pfam" id="PF00330"/>
    </source>
</evidence>
<feature type="region of interest" description="Disordered" evidence="9">
    <location>
        <begin position="426"/>
        <end position="454"/>
    </location>
</feature>
<dbReference type="PANTHER" id="PTHR43160:SF3">
    <property type="entry name" value="ACONITATE HYDRATASE, MITOCHONDRIAL"/>
    <property type="match status" value="1"/>
</dbReference>
<dbReference type="Gene3D" id="3.30.499.10">
    <property type="entry name" value="Aconitase, domain 3"/>
    <property type="match status" value="2"/>
</dbReference>
<evidence type="ECO:0000259" key="11">
    <source>
        <dbReference type="Pfam" id="PF00694"/>
    </source>
</evidence>
<dbReference type="InterPro" id="IPR001030">
    <property type="entry name" value="Acoase/IPM_deHydtase_lsu_aba"/>
</dbReference>
<comment type="caution">
    <text evidence="12">The sequence shown here is derived from an EMBL/GenBank/DDBJ whole genome shotgun (WGS) entry which is preliminary data.</text>
</comment>
<dbReference type="NCBIfam" id="TIGR01342">
    <property type="entry name" value="acon_putative"/>
    <property type="match status" value="1"/>
</dbReference>
<dbReference type="Proteomes" id="UP001232973">
    <property type="component" value="Unassembled WGS sequence"/>
</dbReference>
<dbReference type="EMBL" id="JAUSTP010000006">
    <property type="protein sequence ID" value="MDQ0189329.1"/>
    <property type="molecule type" value="Genomic_DNA"/>
</dbReference>
<keyword evidence="13" id="KW-1185">Reference proteome</keyword>
<evidence type="ECO:0000256" key="9">
    <source>
        <dbReference type="SAM" id="MobiDB-lite"/>
    </source>
</evidence>
<dbReference type="InterPro" id="IPR000573">
    <property type="entry name" value="AconitaseA/IPMdHydase_ssu_swvl"/>
</dbReference>
<protein>
    <recommendedName>
        <fullName evidence="4">aconitate hydratase</fullName>
        <ecNumber evidence="4">4.2.1.3</ecNumber>
    </recommendedName>
</protein>
<evidence type="ECO:0000256" key="3">
    <source>
        <dbReference type="ARBA" id="ARBA00011245"/>
    </source>
</evidence>
<dbReference type="Gene3D" id="3.20.19.10">
    <property type="entry name" value="Aconitase, domain 4"/>
    <property type="match status" value="1"/>
</dbReference>
<evidence type="ECO:0000256" key="6">
    <source>
        <dbReference type="ARBA" id="ARBA00023004"/>
    </source>
</evidence>
<evidence type="ECO:0000256" key="8">
    <source>
        <dbReference type="ARBA" id="ARBA00023501"/>
    </source>
</evidence>
<dbReference type="InterPro" id="IPR018136">
    <property type="entry name" value="Aconitase_4Fe-4S_BS"/>
</dbReference>
<dbReference type="PROSITE" id="PS01244">
    <property type="entry name" value="ACONITASE_2"/>
    <property type="match status" value="1"/>
</dbReference>
<evidence type="ECO:0000256" key="4">
    <source>
        <dbReference type="ARBA" id="ARBA00012926"/>
    </source>
</evidence>
<evidence type="ECO:0000256" key="1">
    <source>
        <dbReference type="ARBA" id="ARBA00001966"/>
    </source>
</evidence>
<dbReference type="EC" id="4.2.1.3" evidence="4"/>
<evidence type="ECO:0000256" key="7">
    <source>
        <dbReference type="ARBA" id="ARBA00023014"/>
    </source>
</evidence>
<dbReference type="PROSITE" id="PS00450">
    <property type="entry name" value="ACONITASE_1"/>
    <property type="match status" value="1"/>
</dbReference>
<organism evidence="12 13">
    <name type="scientific">Alicyclobacillus cycloheptanicus</name>
    <dbReference type="NCBI Taxonomy" id="1457"/>
    <lineage>
        <taxon>Bacteria</taxon>
        <taxon>Bacillati</taxon>
        <taxon>Bacillota</taxon>
        <taxon>Bacilli</taxon>
        <taxon>Bacillales</taxon>
        <taxon>Alicyclobacillaceae</taxon>
        <taxon>Alicyclobacillus</taxon>
    </lineage>
</organism>
<evidence type="ECO:0000313" key="12">
    <source>
        <dbReference type="EMBL" id="MDQ0189329.1"/>
    </source>
</evidence>
<keyword evidence="12" id="KW-0456">Lyase</keyword>
<dbReference type="InterPro" id="IPR006250">
    <property type="entry name" value="Aconitase_put"/>
</dbReference>
<name>A0ABT9XGA3_9BACL</name>
<dbReference type="Pfam" id="PF00330">
    <property type="entry name" value="Aconitase"/>
    <property type="match status" value="1"/>
</dbReference>
<evidence type="ECO:0000313" key="13">
    <source>
        <dbReference type="Proteomes" id="UP001232973"/>
    </source>
</evidence>
<dbReference type="Pfam" id="PF00694">
    <property type="entry name" value="Aconitase_C"/>
    <property type="match status" value="1"/>
</dbReference>
<sequence>MGDSVAMKILRSHLVSDPARMKPGEEILIRVDQTLTQDATGTMAYLQFEAMGVPQVRTKRSVSYVDHNTLQTGFENADDHAFLQSFAAKHGIYFSRPGNGICHQVHLERFSSPGHVLLGSDSHTPTGGGAGMIAIGAGGLDVAVAMAGGPFGLPMPKIVGVHLTGKRQPWVAAKDIILEMLRRLTVKGGVGKIFEYFGDGVADLTVPERATICNMGAELGATTSLFPSDDATRAFLEKQGRGGEWTRLVADEDAQYDEVIEIDLNTLEPLIAKPHSPDNVTTVKSLAGLKLDQVCIGSCTNSSYHDLAIAAHVLRGKHVAENLSMTLTPGSRQVFATIASNGVLADLIAAGARVLESACGPCIGMGQAPKSGGISLRSFNRNFEGRSGTPDAKVYLCSPETAAVSALRGVLTDPREAGEYVVTKEPDTYDTNDEGMIIPPSEHPETVTVERGPNIKPLPVRGPLEEVIEGDVLLKVGDNITTDHIMPAGSKILPLRSNIPAISEFVFVRVDPKFPERAKARGGGLIVAGSNYGQGSSREHAALAPMYLGVKAVLAKSFARIHRANLINFGILPLTFSNEADYDILQQDDVLTIPNVRDQLRKGSTIEVVQKSSGQKITCTCELSERQREILLSGGLLNHVRQGHAAGGSAVEDAAAHLATTTMVSTNGQFRPGKPAV</sequence>
<keyword evidence="5" id="KW-0479">Metal-binding</keyword>
<reference evidence="12 13" key="1">
    <citation type="submission" date="2023-07" db="EMBL/GenBank/DDBJ databases">
        <title>Genomic Encyclopedia of Type Strains, Phase IV (KMG-IV): sequencing the most valuable type-strain genomes for metagenomic binning, comparative biology and taxonomic classification.</title>
        <authorList>
            <person name="Goeker M."/>
        </authorList>
    </citation>
    <scope>NUCLEOTIDE SEQUENCE [LARGE SCALE GENOMIC DNA]</scope>
    <source>
        <strain evidence="12 13">DSM 4006</strain>
    </source>
</reference>
<dbReference type="NCBIfam" id="NF001614">
    <property type="entry name" value="PRK00402.1"/>
    <property type="match status" value="1"/>
</dbReference>
<feature type="domain" description="Aconitase/3-isopropylmalate dehydratase large subunit alpha/beta/alpha" evidence="10">
    <location>
        <begin position="8"/>
        <end position="285"/>
    </location>
</feature>
<dbReference type="GO" id="GO:0003994">
    <property type="term" value="F:aconitate hydratase activity"/>
    <property type="evidence" value="ECO:0007669"/>
    <property type="project" value="UniProtKB-EC"/>
</dbReference>
<evidence type="ECO:0000256" key="2">
    <source>
        <dbReference type="ARBA" id="ARBA00007185"/>
    </source>
</evidence>
<comment type="catalytic activity">
    <reaction evidence="8">
        <text>citrate = D-threo-isocitrate</text>
        <dbReference type="Rhea" id="RHEA:10336"/>
        <dbReference type="ChEBI" id="CHEBI:15562"/>
        <dbReference type="ChEBI" id="CHEBI:16947"/>
        <dbReference type="EC" id="4.2.1.3"/>
    </reaction>
</comment>
<dbReference type="InterPro" id="IPR015931">
    <property type="entry name" value="Acnase/IPM_dHydase_lsu_aba_1/3"/>
</dbReference>
<dbReference type="InterPro" id="IPR015928">
    <property type="entry name" value="Aconitase/3IPM_dehydase_swvl"/>
</dbReference>
<dbReference type="CDD" id="cd01579">
    <property type="entry name" value="AcnA_Bact_Swivel"/>
    <property type="match status" value="1"/>
</dbReference>
<gene>
    <name evidence="12" type="ORF">J2S03_001149</name>
</gene>
<dbReference type="InterPro" id="IPR036008">
    <property type="entry name" value="Aconitase_4Fe-4S_dom"/>
</dbReference>
<feature type="domain" description="Aconitase A/isopropylmalate dehydratase small subunit swivel" evidence="11">
    <location>
        <begin position="522"/>
        <end position="579"/>
    </location>
</feature>
<dbReference type="SUPFAM" id="SSF52016">
    <property type="entry name" value="LeuD/IlvD-like"/>
    <property type="match status" value="1"/>
</dbReference>
<dbReference type="PANTHER" id="PTHR43160">
    <property type="entry name" value="ACONITATE HYDRATASE B"/>
    <property type="match status" value="1"/>
</dbReference>
<accession>A0ABT9XGA3</accession>
<keyword evidence="7" id="KW-0411">Iron-sulfur</keyword>
<comment type="similarity">
    <text evidence="2">Belongs to the aconitase/IPM isomerase family.</text>
</comment>
<evidence type="ECO:0000256" key="5">
    <source>
        <dbReference type="ARBA" id="ARBA00022723"/>
    </source>
</evidence>
<proteinExistence type="inferred from homology"/>
<comment type="subunit">
    <text evidence="3">Monomer.</text>
</comment>
<dbReference type="SUPFAM" id="SSF53732">
    <property type="entry name" value="Aconitase iron-sulfur domain"/>
    <property type="match status" value="1"/>
</dbReference>
<comment type="cofactor">
    <cofactor evidence="1">
        <name>[4Fe-4S] cluster</name>
        <dbReference type="ChEBI" id="CHEBI:49883"/>
    </cofactor>
</comment>
<dbReference type="InterPro" id="IPR050926">
    <property type="entry name" value="Aconitase/IPM_isomerase"/>
</dbReference>
<keyword evidence="6" id="KW-0408">Iron</keyword>
<dbReference type="PRINTS" id="PR00415">
    <property type="entry name" value="ACONITASE"/>
</dbReference>
<dbReference type="RefSeq" id="WP_274456031.1">
    <property type="nucleotide sequence ID" value="NZ_CP067097.1"/>
</dbReference>